<keyword evidence="2" id="KW-1185">Reference proteome</keyword>
<reference evidence="2" key="1">
    <citation type="submission" date="2016-11" db="EMBL/GenBank/DDBJ databases">
        <authorList>
            <person name="Varghese N."/>
            <person name="Submissions S."/>
        </authorList>
    </citation>
    <scope>NUCLEOTIDE SEQUENCE [LARGE SCALE GENOMIC DNA]</scope>
    <source>
        <strain evidence="2">DSM 19741</strain>
    </source>
</reference>
<dbReference type="EMBL" id="FQWE01000004">
    <property type="protein sequence ID" value="SHG10837.1"/>
    <property type="molecule type" value="Genomic_DNA"/>
</dbReference>
<evidence type="ECO:0000313" key="1">
    <source>
        <dbReference type="EMBL" id="SHG10837.1"/>
    </source>
</evidence>
<sequence>MNTKYLIRVEYKDIRYKRDNSFFTITLYDD</sequence>
<protein>
    <submittedName>
        <fullName evidence="1">Uncharacterized protein</fullName>
    </submittedName>
</protein>
<accession>A0A1M5H4A5</accession>
<dbReference type="Proteomes" id="UP000184036">
    <property type="component" value="Unassembled WGS sequence"/>
</dbReference>
<dbReference type="AlphaFoldDB" id="A0A1M5H4A5"/>
<organism evidence="1 2">
    <name type="scientific">Flavobacterium segetis</name>
    <dbReference type="NCBI Taxonomy" id="271157"/>
    <lineage>
        <taxon>Bacteria</taxon>
        <taxon>Pseudomonadati</taxon>
        <taxon>Bacteroidota</taxon>
        <taxon>Flavobacteriia</taxon>
        <taxon>Flavobacteriales</taxon>
        <taxon>Flavobacteriaceae</taxon>
        <taxon>Flavobacterium</taxon>
    </lineage>
</organism>
<name>A0A1M5H4A5_9FLAO</name>
<evidence type="ECO:0000313" key="2">
    <source>
        <dbReference type="Proteomes" id="UP000184036"/>
    </source>
</evidence>
<proteinExistence type="predicted"/>
<gene>
    <name evidence="1" type="ORF">SAMN05444396_104364</name>
</gene>